<feature type="region of interest" description="Disordered" evidence="1">
    <location>
        <begin position="150"/>
        <end position="171"/>
    </location>
</feature>
<evidence type="ECO:0000313" key="3">
    <source>
        <dbReference type="Proteomes" id="UP000809789"/>
    </source>
</evidence>
<comment type="caution">
    <text evidence="2">The sequence shown here is derived from an EMBL/GenBank/DDBJ whole genome shotgun (WGS) entry which is preliminary data.</text>
</comment>
<reference evidence="2" key="1">
    <citation type="submission" date="2021-07" db="EMBL/GenBank/DDBJ databases">
        <title>Elsinoe batatas strain:CRI-CJ2 Genome sequencing and assembly.</title>
        <authorList>
            <person name="Huang L."/>
        </authorList>
    </citation>
    <scope>NUCLEOTIDE SEQUENCE</scope>
    <source>
        <strain evidence="2">CRI-CJ2</strain>
    </source>
</reference>
<evidence type="ECO:0000256" key="1">
    <source>
        <dbReference type="SAM" id="MobiDB-lite"/>
    </source>
</evidence>
<dbReference type="OrthoDB" id="3915251at2759"/>
<sequence>MPGLNEEPLSHEESMQLVHSKIDEWTKSLERINNTVQRWREYLTKHQESEARDQVPRLSRTRSDSLQSINEDNHHFTKSTQIRFEDTRSRRQPSPTSRTREVKQVVFFDSTSQKQFEELVKDVQYVRSRVLRTIAVSELAATSRAVSAKRNVSKTPSPMSSGVTSRPETVKEEIDPLDKDVRRLEYLLKQSMDQCEEAAYQLLRKGSCDVQFQNIRRRLKECSEIVLRHVVALTPPRALSTRSGTSPSRPPTQNAATSTIEVLEVDDEDDDSGDEVELDAKLDALRLKSKQMASRVPTSG</sequence>
<dbReference type="Proteomes" id="UP000809789">
    <property type="component" value="Unassembled WGS sequence"/>
</dbReference>
<dbReference type="EMBL" id="JAESVG020000004">
    <property type="protein sequence ID" value="KAG8628018.1"/>
    <property type="molecule type" value="Genomic_DNA"/>
</dbReference>
<feature type="region of interest" description="Disordered" evidence="1">
    <location>
        <begin position="238"/>
        <end position="275"/>
    </location>
</feature>
<accession>A0A8K0PI18</accession>
<feature type="compositionally biased region" description="Acidic residues" evidence="1">
    <location>
        <begin position="263"/>
        <end position="275"/>
    </location>
</feature>
<dbReference type="AlphaFoldDB" id="A0A8K0PI18"/>
<proteinExistence type="predicted"/>
<feature type="region of interest" description="Disordered" evidence="1">
    <location>
        <begin position="47"/>
        <end position="100"/>
    </location>
</feature>
<name>A0A8K0PI18_9PEZI</name>
<gene>
    <name evidence="2" type="ORF">KVT40_003891</name>
</gene>
<protein>
    <submittedName>
        <fullName evidence="2">Uncharacterized protein</fullName>
    </submittedName>
</protein>
<keyword evidence="3" id="KW-1185">Reference proteome</keyword>
<organism evidence="2 3">
    <name type="scientific">Elsinoe batatas</name>
    <dbReference type="NCBI Taxonomy" id="2601811"/>
    <lineage>
        <taxon>Eukaryota</taxon>
        <taxon>Fungi</taxon>
        <taxon>Dikarya</taxon>
        <taxon>Ascomycota</taxon>
        <taxon>Pezizomycotina</taxon>
        <taxon>Dothideomycetes</taxon>
        <taxon>Dothideomycetidae</taxon>
        <taxon>Myriangiales</taxon>
        <taxon>Elsinoaceae</taxon>
        <taxon>Elsinoe</taxon>
    </lineage>
</organism>
<feature type="compositionally biased region" description="Polar residues" evidence="1">
    <location>
        <begin position="153"/>
        <end position="167"/>
    </location>
</feature>
<evidence type="ECO:0000313" key="2">
    <source>
        <dbReference type="EMBL" id="KAG8628018.1"/>
    </source>
</evidence>